<protein>
    <recommendedName>
        <fullName evidence="3">Methyltransferase domain-containing protein</fullName>
    </recommendedName>
</protein>
<accession>A0ABZ1E4F0</accession>
<name>A0ABZ1E4F0_9RHOB</name>
<dbReference type="SUPFAM" id="SSF53335">
    <property type="entry name" value="S-adenosyl-L-methionine-dependent methyltransferases"/>
    <property type="match status" value="1"/>
</dbReference>
<gene>
    <name evidence="1" type="ORF">RPE78_06125</name>
</gene>
<dbReference type="Proteomes" id="UP001623290">
    <property type="component" value="Chromosome"/>
</dbReference>
<dbReference type="RefSeq" id="WP_406721517.1">
    <property type="nucleotide sequence ID" value="NZ_CP135443.1"/>
</dbReference>
<dbReference type="InterPro" id="IPR029063">
    <property type="entry name" value="SAM-dependent_MTases_sf"/>
</dbReference>
<evidence type="ECO:0008006" key="3">
    <source>
        <dbReference type="Google" id="ProtNLM"/>
    </source>
</evidence>
<dbReference type="EMBL" id="CP135443">
    <property type="protein sequence ID" value="WRY34859.1"/>
    <property type="molecule type" value="Genomic_DNA"/>
</dbReference>
<reference evidence="1 2" key="1">
    <citation type="submission" date="2023-09" db="EMBL/GenBank/DDBJ databases">
        <title>Thioclava shenzhenensis sp. nov., a multidrug resistant bacteria-antagonizing species isolated from coastal seawater.</title>
        <authorList>
            <person name="Long M."/>
        </authorList>
    </citation>
    <scope>NUCLEOTIDE SEQUENCE [LARGE SCALE GENOMIC DNA]</scope>
    <source>
        <strain evidence="1 2">FTW29</strain>
    </source>
</reference>
<sequence>MMQASEFQMFSDEALSPRGIALLGYQRTRHISRSAQKAWSNGNPTPLMQDAETHRRAIFDSVLGELHADHQHLAAALAKAQIEPKSVIDIGCGQALGDLFLLVDHDPSFLLIDIEETPEQYHFWAETGAGYASLAEAAELLRQNGAKRVRRINPRKTPEQIDGLHADLVISTLSCGFHYPIPTYLPIFQKTLRMGGAVVLDLRRSYADEPDEALETLFNAAFLTEIPCSEPKAARILFTAA</sequence>
<organism evidence="1 2">
    <name type="scientific">Thioclava litoralis</name>
    <dbReference type="NCBI Taxonomy" id="3076557"/>
    <lineage>
        <taxon>Bacteria</taxon>
        <taxon>Pseudomonadati</taxon>
        <taxon>Pseudomonadota</taxon>
        <taxon>Alphaproteobacteria</taxon>
        <taxon>Rhodobacterales</taxon>
        <taxon>Paracoccaceae</taxon>
        <taxon>Thioclava</taxon>
    </lineage>
</organism>
<evidence type="ECO:0000313" key="1">
    <source>
        <dbReference type="EMBL" id="WRY34859.1"/>
    </source>
</evidence>
<keyword evidence="2" id="KW-1185">Reference proteome</keyword>
<proteinExistence type="predicted"/>
<evidence type="ECO:0000313" key="2">
    <source>
        <dbReference type="Proteomes" id="UP001623290"/>
    </source>
</evidence>
<dbReference type="Gene3D" id="3.40.50.150">
    <property type="entry name" value="Vaccinia Virus protein VP39"/>
    <property type="match status" value="1"/>
</dbReference>